<organism evidence="1 2">
    <name type="scientific">Reticulomyxa filosa</name>
    <dbReference type="NCBI Taxonomy" id="46433"/>
    <lineage>
        <taxon>Eukaryota</taxon>
        <taxon>Sar</taxon>
        <taxon>Rhizaria</taxon>
        <taxon>Retaria</taxon>
        <taxon>Foraminifera</taxon>
        <taxon>Monothalamids</taxon>
        <taxon>Reticulomyxidae</taxon>
        <taxon>Reticulomyxa</taxon>
    </lineage>
</organism>
<accession>X6MCL7</accession>
<dbReference type="EMBL" id="ASPP01022667">
    <property type="protein sequence ID" value="ETO11197.1"/>
    <property type="molecule type" value="Genomic_DNA"/>
</dbReference>
<dbReference type="Pfam" id="PF03162">
    <property type="entry name" value="Y_phosphatase2"/>
    <property type="match status" value="1"/>
</dbReference>
<gene>
    <name evidence="1" type="ORF">RFI_26183</name>
</gene>
<dbReference type="AlphaFoldDB" id="X6MCL7"/>
<proteinExistence type="predicted"/>
<reference evidence="1 2" key="1">
    <citation type="journal article" date="2013" name="Curr. Biol.">
        <title>The Genome of the Foraminiferan Reticulomyxa filosa.</title>
        <authorList>
            <person name="Glockner G."/>
            <person name="Hulsmann N."/>
            <person name="Schleicher M."/>
            <person name="Noegel A.A."/>
            <person name="Eichinger L."/>
            <person name="Gallinger C."/>
            <person name="Pawlowski J."/>
            <person name="Sierra R."/>
            <person name="Euteneuer U."/>
            <person name="Pillet L."/>
            <person name="Moustafa A."/>
            <person name="Platzer M."/>
            <person name="Groth M."/>
            <person name="Szafranski K."/>
            <person name="Schliwa M."/>
        </authorList>
    </citation>
    <scope>NUCLEOTIDE SEQUENCE [LARGE SCALE GENOMIC DNA]</scope>
</reference>
<keyword evidence="2" id="KW-1185">Reference proteome</keyword>
<dbReference type="InterPro" id="IPR029021">
    <property type="entry name" value="Prot-tyrosine_phosphatase-like"/>
</dbReference>
<evidence type="ECO:0000313" key="2">
    <source>
        <dbReference type="Proteomes" id="UP000023152"/>
    </source>
</evidence>
<dbReference type="InterPro" id="IPR004861">
    <property type="entry name" value="Siw14-like"/>
</dbReference>
<sequence length="339" mass="39850">MSRSSHKLQKTPLSANNFGSSAELVSKPYKIREVYTLHKFGTVEAGIYRASSNQITPDHHKFIDSLNLKSILFLSQEVPNVSLRQYLQKRNYSLYKDKGDNQQEENEPLAKLYFAPGYMYWQDSHTWNVNTDKLIIEKCLLFILNKLHLPVLILNNHGKFEISTLIGCLRRLQNWNLTSIFKEYHIFVGGHRRVNLQLIETFDHDKRFYGQIGLLPSWFKDQIEMNQEDVLEIKKQIWKKFQSKLQAQNKTQETDQEKTALPKKDSSDYKEFMLDISKAPLVCSEDQFTKPTIVIFTFCLISPIFKGQRKALKCKKEIYVNLRFFHDSVPEKRRTITVF</sequence>
<comment type="caution">
    <text evidence="1">The sequence shown here is derived from an EMBL/GenBank/DDBJ whole genome shotgun (WGS) entry which is preliminary data.</text>
</comment>
<name>X6MCL7_RETFI</name>
<dbReference type="OrthoDB" id="6375174at2759"/>
<dbReference type="PANTHER" id="PTHR31126">
    <property type="entry name" value="TYROSINE-PROTEIN PHOSPHATASE"/>
    <property type="match status" value="1"/>
</dbReference>
<dbReference type="Proteomes" id="UP000023152">
    <property type="component" value="Unassembled WGS sequence"/>
</dbReference>
<dbReference type="GO" id="GO:0016791">
    <property type="term" value="F:phosphatase activity"/>
    <property type="evidence" value="ECO:0007669"/>
    <property type="project" value="TreeGrafter"/>
</dbReference>
<dbReference type="SUPFAM" id="SSF52799">
    <property type="entry name" value="(Phosphotyrosine protein) phosphatases II"/>
    <property type="match status" value="1"/>
</dbReference>
<dbReference type="PANTHER" id="PTHR31126:SF1">
    <property type="entry name" value="TYROSINE SPECIFIC PROTEIN PHOSPHATASES DOMAIN-CONTAINING PROTEIN"/>
    <property type="match status" value="1"/>
</dbReference>
<evidence type="ECO:0000313" key="1">
    <source>
        <dbReference type="EMBL" id="ETO11197.1"/>
    </source>
</evidence>
<dbReference type="Gene3D" id="3.90.190.10">
    <property type="entry name" value="Protein tyrosine phosphatase superfamily"/>
    <property type="match status" value="1"/>
</dbReference>
<protein>
    <submittedName>
        <fullName evidence="1">Uncharacterized protein</fullName>
    </submittedName>
</protein>